<accession>A0A9P6E698</accession>
<dbReference type="Proteomes" id="UP000807306">
    <property type="component" value="Unassembled WGS sequence"/>
</dbReference>
<dbReference type="AlphaFoldDB" id="A0A9P6E698"/>
<feature type="region of interest" description="Disordered" evidence="1">
    <location>
        <begin position="1"/>
        <end position="23"/>
    </location>
</feature>
<organism evidence="3 4">
    <name type="scientific">Crepidotus variabilis</name>
    <dbReference type="NCBI Taxonomy" id="179855"/>
    <lineage>
        <taxon>Eukaryota</taxon>
        <taxon>Fungi</taxon>
        <taxon>Dikarya</taxon>
        <taxon>Basidiomycota</taxon>
        <taxon>Agaricomycotina</taxon>
        <taxon>Agaricomycetes</taxon>
        <taxon>Agaricomycetidae</taxon>
        <taxon>Agaricales</taxon>
        <taxon>Agaricineae</taxon>
        <taxon>Crepidotaceae</taxon>
        <taxon>Crepidotus</taxon>
    </lineage>
</organism>
<evidence type="ECO:0000313" key="3">
    <source>
        <dbReference type="EMBL" id="KAF9523391.1"/>
    </source>
</evidence>
<feature type="region of interest" description="Disordered" evidence="1">
    <location>
        <begin position="71"/>
        <end position="93"/>
    </location>
</feature>
<proteinExistence type="predicted"/>
<dbReference type="InterPro" id="IPR046522">
    <property type="entry name" value="DUF6699"/>
</dbReference>
<protein>
    <recommendedName>
        <fullName evidence="2">DUF6699 domain-containing protein</fullName>
    </recommendedName>
</protein>
<feature type="compositionally biased region" description="Polar residues" evidence="1">
    <location>
        <begin position="1"/>
        <end position="10"/>
    </location>
</feature>
<keyword evidence="4" id="KW-1185">Reference proteome</keyword>
<dbReference type="Pfam" id="PF20415">
    <property type="entry name" value="DUF6699"/>
    <property type="match status" value="1"/>
</dbReference>
<evidence type="ECO:0000259" key="2">
    <source>
        <dbReference type="Pfam" id="PF20415"/>
    </source>
</evidence>
<evidence type="ECO:0000256" key="1">
    <source>
        <dbReference type="SAM" id="MobiDB-lite"/>
    </source>
</evidence>
<sequence>MNAEWYSSSAKGHYPETPRRTQRSILKHIDQPSSSRYVRKTKNVRFQPATWVLPPGNDMNSLSNLMQEGYGSWHQAPTSSRSSSLRRRRPTPWLAPSALPTDDFYPPQSPIMSVHRKHHAWNSPNPKSPLLLAPLSDQWNNADFGHSFSPNPPPQYNLPPATPRSSSVSVHSKAVTDFAPCIPQDNFYNPNVFTHAGPNEKPYTAPSVSTSYLPVHHTIQGRDNHAIDHTYGIPKQKGTLYTTPVMPLSPLPGFSASSYGSLPHPSLTILPGTPIIPCLLVPSAVYSNPGVSYDRYIIPRRPDEEDDSSLDDPESHILREEMLFNAQMSWDVRLPPSSAITHTTDPRDWSRTLPVNLGTTALKGGVKTACIGFYDIKHWQISDTWGDIKIQQYSDSPISTGQVLEAIFKYFFEPLTTVDLTNLSMSRTERSSLERARLDRESLWGSTSNIYRRSDLLHNTQLFSKLYLKHSTPRTCHFSLSIR</sequence>
<name>A0A9P6E698_9AGAR</name>
<comment type="caution">
    <text evidence="3">The sequence shown here is derived from an EMBL/GenBank/DDBJ whole genome shotgun (WGS) entry which is preliminary data.</text>
</comment>
<reference evidence="3" key="1">
    <citation type="submission" date="2020-11" db="EMBL/GenBank/DDBJ databases">
        <authorList>
            <consortium name="DOE Joint Genome Institute"/>
            <person name="Ahrendt S."/>
            <person name="Riley R."/>
            <person name="Andreopoulos W."/>
            <person name="Labutti K."/>
            <person name="Pangilinan J."/>
            <person name="Ruiz-Duenas F.J."/>
            <person name="Barrasa J.M."/>
            <person name="Sanchez-Garcia M."/>
            <person name="Camarero S."/>
            <person name="Miyauchi S."/>
            <person name="Serrano A."/>
            <person name="Linde D."/>
            <person name="Babiker R."/>
            <person name="Drula E."/>
            <person name="Ayuso-Fernandez I."/>
            <person name="Pacheco R."/>
            <person name="Padilla G."/>
            <person name="Ferreira P."/>
            <person name="Barriuso J."/>
            <person name="Kellner H."/>
            <person name="Castanera R."/>
            <person name="Alfaro M."/>
            <person name="Ramirez L."/>
            <person name="Pisabarro A.G."/>
            <person name="Kuo A."/>
            <person name="Tritt A."/>
            <person name="Lipzen A."/>
            <person name="He G."/>
            <person name="Yan M."/>
            <person name="Ng V."/>
            <person name="Cullen D."/>
            <person name="Martin F."/>
            <person name="Rosso M.-N."/>
            <person name="Henrissat B."/>
            <person name="Hibbett D."/>
            <person name="Martinez A.T."/>
            <person name="Grigoriev I.V."/>
        </authorList>
    </citation>
    <scope>NUCLEOTIDE SEQUENCE</scope>
    <source>
        <strain evidence="3">CBS 506.95</strain>
    </source>
</reference>
<evidence type="ECO:0000313" key="4">
    <source>
        <dbReference type="Proteomes" id="UP000807306"/>
    </source>
</evidence>
<gene>
    <name evidence="3" type="ORF">CPB83DRAFT_910653</name>
</gene>
<dbReference type="EMBL" id="MU157918">
    <property type="protein sequence ID" value="KAF9523391.1"/>
    <property type="molecule type" value="Genomic_DNA"/>
</dbReference>
<feature type="domain" description="DUF6699" evidence="2">
    <location>
        <begin position="329"/>
        <end position="467"/>
    </location>
</feature>